<dbReference type="SUPFAM" id="SSF56300">
    <property type="entry name" value="Metallo-dependent phosphatases"/>
    <property type="match status" value="1"/>
</dbReference>
<dbReference type="PANTHER" id="PTHR31302">
    <property type="entry name" value="TRANSMEMBRANE PROTEIN WITH METALLOPHOSPHOESTERASE DOMAIN-RELATED"/>
    <property type="match status" value="1"/>
</dbReference>
<dbReference type="GO" id="GO:0016020">
    <property type="term" value="C:membrane"/>
    <property type="evidence" value="ECO:0007669"/>
    <property type="project" value="GOC"/>
</dbReference>
<dbReference type="EMBL" id="CP017147">
    <property type="protein sequence ID" value="AOO83708.1"/>
    <property type="molecule type" value="Genomic_DNA"/>
</dbReference>
<evidence type="ECO:0000259" key="3">
    <source>
        <dbReference type="Pfam" id="PF00149"/>
    </source>
</evidence>
<evidence type="ECO:0000256" key="1">
    <source>
        <dbReference type="ARBA" id="ARBA00022723"/>
    </source>
</evidence>
<dbReference type="InterPro" id="IPR029052">
    <property type="entry name" value="Metallo-depent_PP-like"/>
</dbReference>
<keyword evidence="2" id="KW-0378">Hydrolase</keyword>
<keyword evidence="1" id="KW-0479">Metal-binding</keyword>
<reference evidence="4 5" key="1">
    <citation type="journal article" date="2015" name="Antonie Van Leeuwenhoek">
        <title>Bosea vaviloviae sp. nov., a new species of slow-growing rhizobia isolated from nodules of the relict species Vavilovia formosa (Stev.) Fed.</title>
        <authorList>
            <person name="Safronova V.I."/>
            <person name="Kuznetsova I.G."/>
            <person name="Sazanova A.L."/>
            <person name="Kimeklis A.K."/>
            <person name="Belimov A.A."/>
            <person name="Andronov E.E."/>
            <person name="Pinaev A.G."/>
            <person name="Chizhevskaya E.P."/>
            <person name="Pukhaev A.R."/>
            <person name="Popov K.P."/>
            <person name="Willems A."/>
            <person name="Tikhonovich I.A."/>
        </authorList>
    </citation>
    <scope>NUCLEOTIDE SEQUENCE [LARGE SCALE GENOMIC DNA]</scope>
    <source>
        <strain evidence="4 5">Vaf18</strain>
    </source>
</reference>
<feature type="domain" description="Calcineurin-like phosphoesterase" evidence="3">
    <location>
        <begin position="51"/>
        <end position="238"/>
    </location>
</feature>
<dbReference type="GO" id="GO:0008758">
    <property type="term" value="F:UDP-2,3-diacylglucosamine hydrolase activity"/>
    <property type="evidence" value="ECO:0007669"/>
    <property type="project" value="TreeGrafter"/>
</dbReference>
<evidence type="ECO:0000313" key="5">
    <source>
        <dbReference type="Proteomes" id="UP000094969"/>
    </source>
</evidence>
<dbReference type="CDD" id="cd07385">
    <property type="entry name" value="MPP_YkuE_C"/>
    <property type="match status" value="1"/>
</dbReference>
<organism evidence="4 5">
    <name type="scientific">Bosea vaviloviae</name>
    <dbReference type="NCBI Taxonomy" id="1526658"/>
    <lineage>
        <taxon>Bacteria</taxon>
        <taxon>Pseudomonadati</taxon>
        <taxon>Pseudomonadota</taxon>
        <taxon>Alphaproteobacteria</taxon>
        <taxon>Hyphomicrobiales</taxon>
        <taxon>Boseaceae</taxon>
        <taxon>Bosea</taxon>
    </lineage>
</organism>
<dbReference type="Proteomes" id="UP000094969">
    <property type="component" value="Chromosome"/>
</dbReference>
<accession>A0A1D7U8I6</accession>
<proteinExistence type="predicted"/>
<evidence type="ECO:0000256" key="2">
    <source>
        <dbReference type="ARBA" id="ARBA00022801"/>
    </source>
</evidence>
<dbReference type="InterPro" id="IPR051158">
    <property type="entry name" value="Metallophosphoesterase_sf"/>
</dbReference>
<sequence>MIDRRRVLQALAGLFFAGLGTTGYAAVWEPEQLRVTRYGLTPRGWPSGRRLRLAVISDLHIGGLHVPLARVADIVTRTNALKPDLTLLLGDFVASRARRASDPPMQAWAGELARLQAKDGVYAVLGNHDWWHDAPTQTARSGPTQVGAALEANGIAVLQNRALKLDTAAGPLWLAGLGDQIAFLPRVQGLPHGVDDLTGTLAQIDDDGTPVIMMAHEPDAFVRMPPRIALTLSGHTHGGQVRLFGWAPVVPSRYGGRYAYGHIRESDGRDLIVSGGIGTSILPVRLGMPPEIVLVELG</sequence>
<dbReference type="Pfam" id="PF00149">
    <property type="entry name" value="Metallophos"/>
    <property type="match status" value="1"/>
</dbReference>
<dbReference type="OrthoDB" id="9780884at2"/>
<evidence type="ECO:0000313" key="4">
    <source>
        <dbReference type="EMBL" id="AOO83708.1"/>
    </source>
</evidence>
<dbReference type="GO" id="GO:0046872">
    <property type="term" value="F:metal ion binding"/>
    <property type="evidence" value="ECO:0007669"/>
    <property type="project" value="UniProtKB-KW"/>
</dbReference>
<dbReference type="GO" id="GO:0009245">
    <property type="term" value="P:lipid A biosynthetic process"/>
    <property type="evidence" value="ECO:0007669"/>
    <property type="project" value="TreeGrafter"/>
</dbReference>
<dbReference type="AlphaFoldDB" id="A0A1D7U8I6"/>
<gene>
    <name evidence="4" type="ORF">BHK69_27610</name>
</gene>
<dbReference type="RefSeq" id="WP_069692903.1">
    <property type="nucleotide sequence ID" value="NZ_CP017147.1"/>
</dbReference>
<dbReference type="InterPro" id="IPR004843">
    <property type="entry name" value="Calcineurin-like_PHP"/>
</dbReference>
<dbReference type="PANTHER" id="PTHR31302:SF31">
    <property type="entry name" value="PHOSPHODIESTERASE YAEI"/>
    <property type="match status" value="1"/>
</dbReference>
<keyword evidence="5" id="KW-1185">Reference proteome</keyword>
<protein>
    <recommendedName>
        <fullName evidence="3">Calcineurin-like phosphoesterase domain-containing protein</fullName>
    </recommendedName>
</protein>
<dbReference type="KEGG" id="bvv:BHK69_27610"/>
<name>A0A1D7U8I6_9HYPH</name>
<dbReference type="Gene3D" id="3.60.21.10">
    <property type="match status" value="1"/>
</dbReference>
<dbReference type="STRING" id="1526658.BHK69_27610"/>